<dbReference type="EMBL" id="CP001348">
    <property type="protein sequence ID" value="ACL75247.1"/>
    <property type="molecule type" value="Genomic_DNA"/>
</dbReference>
<dbReference type="InterPro" id="IPR036527">
    <property type="entry name" value="SCP2_sterol-bd_dom_sf"/>
</dbReference>
<dbReference type="SUPFAM" id="SSF56801">
    <property type="entry name" value="Acetyl-CoA synthetase-like"/>
    <property type="match status" value="1"/>
</dbReference>
<dbReference type="eggNOG" id="COG1541">
    <property type="taxonomic scope" value="Bacteria"/>
</dbReference>
<dbReference type="KEGG" id="cce:Ccel_0875"/>
<dbReference type="RefSeq" id="WP_015924407.1">
    <property type="nucleotide sequence ID" value="NC_011898.1"/>
</dbReference>
<evidence type="ECO:0000313" key="3">
    <source>
        <dbReference type="Proteomes" id="UP000001349"/>
    </source>
</evidence>
<dbReference type="PANTHER" id="PTHR36932">
    <property type="entry name" value="CAPSULAR POLYSACCHARIDE BIOSYNTHESIS PROTEIN"/>
    <property type="match status" value="1"/>
</dbReference>
<dbReference type="Proteomes" id="UP000001349">
    <property type="component" value="Chromosome"/>
</dbReference>
<proteinExistence type="predicted"/>
<feature type="domain" description="SCP2" evidence="1">
    <location>
        <begin position="20"/>
        <end position="98"/>
    </location>
</feature>
<dbReference type="Gene3D" id="3.30.1050.10">
    <property type="entry name" value="SCP2 sterol-binding domain"/>
    <property type="match status" value="1"/>
</dbReference>
<dbReference type="STRING" id="394503.Ccel_0875"/>
<dbReference type="InterPro" id="IPR042099">
    <property type="entry name" value="ANL_N_sf"/>
</dbReference>
<dbReference type="OrthoDB" id="580775at2"/>
<dbReference type="SUPFAM" id="SSF55718">
    <property type="entry name" value="SCP-like"/>
    <property type="match status" value="1"/>
</dbReference>
<evidence type="ECO:0000259" key="1">
    <source>
        <dbReference type="Pfam" id="PF02036"/>
    </source>
</evidence>
<dbReference type="InterPro" id="IPR003033">
    <property type="entry name" value="SCP2_sterol-bd_dom"/>
</dbReference>
<dbReference type="PANTHER" id="PTHR36932:SF1">
    <property type="entry name" value="CAPSULAR POLYSACCHARIDE BIOSYNTHESIS PROTEIN"/>
    <property type="match status" value="1"/>
</dbReference>
<organism evidence="2 3">
    <name type="scientific">Ruminiclostridium cellulolyticum (strain ATCC 35319 / DSM 5812 / JCM 6584 / H10)</name>
    <name type="common">Clostridium cellulolyticum</name>
    <dbReference type="NCBI Taxonomy" id="394503"/>
    <lineage>
        <taxon>Bacteria</taxon>
        <taxon>Bacillati</taxon>
        <taxon>Bacillota</taxon>
        <taxon>Clostridia</taxon>
        <taxon>Eubacteriales</taxon>
        <taxon>Oscillospiraceae</taxon>
        <taxon>Ruminiclostridium</taxon>
    </lineage>
</organism>
<sequence>MIDILKVLVNNINVELFDKSKKNILFEIKDNSHTFQYWLRFKDQIEIYEGIPSNADIIIKGEKEVFKSIANGDITYPSFLIQNLLTIEGNGDAFSFVKKLFKPSNAIDIWSAKKIIETQNELLKTEEMTRNEIIKMQREKLDKLIRYAIGNSDFYRNLYKDIDLDNYTLESLPVINKKMVMQNFDKIITDKRLKLEEIYPYIYDTNSEEKFYKDEFIATTSSATTGIPGVFVYNKDSWLLSILSQHRSSRQRMKNRTVIPKMALVSTTSITASSHNSVRLYPTHIMQTKTFSMIDSIEDIVSGLNEYQPHILTGYPTALYSLALEQQSGKLNIRPWWINTFGEQLGYMRTTIEKAFGSEIFDTYQTTETMNIAWECEQHQGLHINSDLVIIESVDKDNKPVKDGEIGEKVLVTNLFNYTQPLIRYELYDIISLSKKECLCGSPFPVIERLEGRVEDFLTLLSGERIIKLNPLTVAAIMNEIRGVNMWQFVQSDFKHVLINIVTVEPQYADLFKECFINKVLKPNNIDEGTIVEIKNVSSIKPINSSGKIQSFINYINREGVKV</sequence>
<protein>
    <submittedName>
        <fullName evidence="2">Coenzyme F390 synthetase-like protein</fullName>
    </submittedName>
</protein>
<accession>B8I8L4</accession>
<reference evidence="2 3" key="1">
    <citation type="submission" date="2009-01" db="EMBL/GenBank/DDBJ databases">
        <title>Complete sequence of Clostridium cellulolyticum H10.</title>
        <authorList>
            <consortium name="US DOE Joint Genome Institute"/>
            <person name="Lucas S."/>
            <person name="Copeland A."/>
            <person name="Lapidus A."/>
            <person name="Glavina del Rio T."/>
            <person name="Dalin E."/>
            <person name="Tice H."/>
            <person name="Bruce D."/>
            <person name="Goodwin L."/>
            <person name="Pitluck S."/>
            <person name="Chertkov O."/>
            <person name="Saunders E."/>
            <person name="Brettin T."/>
            <person name="Detter J.C."/>
            <person name="Han C."/>
            <person name="Larimer F."/>
            <person name="Land M."/>
            <person name="Hauser L."/>
            <person name="Kyrpides N."/>
            <person name="Ivanova N."/>
            <person name="Zhou J."/>
            <person name="Richardson P."/>
        </authorList>
    </citation>
    <scope>NUCLEOTIDE SEQUENCE [LARGE SCALE GENOMIC DNA]</scope>
    <source>
        <strain evidence="3">ATCC 35319 / DSM 5812 / JCM 6584 / H10</strain>
    </source>
</reference>
<name>B8I8L4_RUMCH</name>
<evidence type="ECO:0000313" key="2">
    <source>
        <dbReference type="EMBL" id="ACL75247.1"/>
    </source>
</evidence>
<gene>
    <name evidence="2" type="ordered locus">Ccel_0875</name>
</gene>
<dbReference type="AlphaFoldDB" id="B8I8L4"/>
<keyword evidence="3" id="KW-1185">Reference proteome</keyword>
<dbReference type="Gene3D" id="3.40.50.12780">
    <property type="entry name" value="N-terminal domain of ligase-like"/>
    <property type="match status" value="1"/>
</dbReference>
<dbReference type="Pfam" id="PF02036">
    <property type="entry name" value="SCP2"/>
    <property type="match status" value="1"/>
</dbReference>
<dbReference type="InterPro" id="IPR053158">
    <property type="entry name" value="CapK_Type1_Caps_Biosynth"/>
</dbReference>
<dbReference type="HOGENOM" id="CLU_035301_4_1_9"/>